<sequence length="98" mass="10451">MLPAWFDRLVISGDIVLIASAVIVVEAVLIALFRKRLRAPMKLLLTLGAGFALLGALHAALSGAGTVSIVVWLLFALTCHTLDLTGRLFPKPQDSGRT</sequence>
<protein>
    <submittedName>
        <fullName evidence="2">Uncharacterized protein</fullName>
    </submittedName>
</protein>
<keyword evidence="1" id="KW-1133">Transmembrane helix</keyword>
<dbReference type="RefSeq" id="WP_150493574.1">
    <property type="nucleotide sequence ID" value="NZ_BMFA01000001.1"/>
</dbReference>
<organism evidence="2 3">
    <name type="scientific">Roseibium aquae</name>
    <dbReference type="NCBI Taxonomy" id="1323746"/>
    <lineage>
        <taxon>Bacteria</taxon>
        <taxon>Pseudomonadati</taxon>
        <taxon>Pseudomonadota</taxon>
        <taxon>Alphaproteobacteria</taxon>
        <taxon>Hyphomicrobiales</taxon>
        <taxon>Stappiaceae</taxon>
        <taxon>Roseibium</taxon>
    </lineage>
</organism>
<evidence type="ECO:0000313" key="3">
    <source>
        <dbReference type="Proteomes" id="UP000605148"/>
    </source>
</evidence>
<accession>A0A916T6L6</accession>
<evidence type="ECO:0000256" key="1">
    <source>
        <dbReference type="SAM" id="Phobius"/>
    </source>
</evidence>
<proteinExistence type="predicted"/>
<gene>
    <name evidence="2" type="ORF">GCM10011316_02160</name>
</gene>
<comment type="caution">
    <text evidence="2">The sequence shown here is derived from an EMBL/GenBank/DDBJ whole genome shotgun (WGS) entry which is preliminary data.</text>
</comment>
<keyword evidence="3" id="KW-1185">Reference proteome</keyword>
<keyword evidence="1" id="KW-0472">Membrane</keyword>
<feature type="transmembrane region" description="Helical" evidence="1">
    <location>
        <begin position="15"/>
        <end position="32"/>
    </location>
</feature>
<reference evidence="2" key="2">
    <citation type="submission" date="2020-09" db="EMBL/GenBank/DDBJ databases">
        <authorList>
            <person name="Sun Q."/>
            <person name="Zhou Y."/>
        </authorList>
    </citation>
    <scope>NUCLEOTIDE SEQUENCE</scope>
    <source>
        <strain evidence="2">CGMCC 1.12426</strain>
    </source>
</reference>
<evidence type="ECO:0000313" key="2">
    <source>
        <dbReference type="EMBL" id="GGB33641.1"/>
    </source>
</evidence>
<dbReference type="AlphaFoldDB" id="A0A916T6L6"/>
<reference evidence="2" key="1">
    <citation type="journal article" date="2014" name="Int. J. Syst. Evol. Microbiol.">
        <title>Complete genome sequence of Corynebacterium casei LMG S-19264T (=DSM 44701T), isolated from a smear-ripened cheese.</title>
        <authorList>
            <consortium name="US DOE Joint Genome Institute (JGI-PGF)"/>
            <person name="Walter F."/>
            <person name="Albersmeier A."/>
            <person name="Kalinowski J."/>
            <person name="Ruckert C."/>
        </authorList>
    </citation>
    <scope>NUCLEOTIDE SEQUENCE</scope>
    <source>
        <strain evidence="2">CGMCC 1.12426</strain>
    </source>
</reference>
<keyword evidence="1" id="KW-0812">Transmembrane</keyword>
<name>A0A916T6L6_9HYPH</name>
<dbReference type="Proteomes" id="UP000605148">
    <property type="component" value="Unassembled WGS sequence"/>
</dbReference>
<dbReference type="EMBL" id="BMFA01000001">
    <property type="protein sequence ID" value="GGB33641.1"/>
    <property type="molecule type" value="Genomic_DNA"/>
</dbReference>